<protein>
    <submittedName>
        <fullName evidence="1">Uncharacterized protein</fullName>
    </submittedName>
</protein>
<accession>A0A061RQA2</accession>
<dbReference type="AlphaFoldDB" id="A0A061RQA2"/>
<reference evidence="1" key="1">
    <citation type="submission" date="2014-05" db="EMBL/GenBank/DDBJ databases">
        <title>The transcriptome of the halophilic microalga Tetraselmis sp. GSL018 isolated from the Great Salt Lake, Utah.</title>
        <authorList>
            <person name="Jinkerson R.E."/>
            <person name="D'Adamo S."/>
            <person name="Posewitz M.C."/>
        </authorList>
    </citation>
    <scope>NUCLEOTIDE SEQUENCE</scope>
    <source>
        <strain evidence="1">GSL018</strain>
    </source>
</reference>
<gene>
    <name evidence="1" type="ORF">TSPGSL018_26876</name>
</gene>
<feature type="non-terminal residue" evidence="1">
    <location>
        <position position="78"/>
    </location>
</feature>
<evidence type="ECO:0000313" key="1">
    <source>
        <dbReference type="EMBL" id="JAC74103.1"/>
    </source>
</evidence>
<dbReference type="EMBL" id="GBEZ01011707">
    <property type="protein sequence ID" value="JAC74103.1"/>
    <property type="molecule type" value="Transcribed_RNA"/>
</dbReference>
<proteinExistence type="predicted"/>
<organism evidence="1">
    <name type="scientific">Tetraselmis sp. GSL018</name>
    <dbReference type="NCBI Taxonomy" id="582737"/>
    <lineage>
        <taxon>Eukaryota</taxon>
        <taxon>Viridiplantae</taxon>
        <taxon>Chlorophyta</taxon>
        <taxon>core chlorophytes</taxon>
        <taxon>Chlorodendrophyceae</taxon>
        <taxon>Chlorodendrales</taxon>
        <taxon>Chlorodendraceae</taxon>
        <taxon>Tetraselmis</taxon>
    </lineage>
</organism>
<feature type="non-terminal residue" evidence="1">
    <location>
        <position position="1"/>
    </location>
</feature>
<sequence>DEFLQIKVGVCPLSVHHTLVSMPCGPCKLAHPGLISQRWHGARWGTESERERMLGRMPAREPKISLCPHKSSPCRMLS</sequence>
<name>A0A061RQA2_9CHLO</name>